<dbReference type="Gene3D" id="3.40.50.720">
    <property type="entry name" value="NAD(P)-binding Rossmann-like Domain"/>
    <property type="match status" value="1"/>
</dbReference>
<evidence type="ECO:0000313" key="4">
    <source>
        <dbReference type="Proteomes" id="UP001344888"/>
    </source>
</evidence>
<comment type="similarity">
    <text evidence="1 2">Belongs to the short-chain dehydrogenases/reductases (SDR) family.</text>
</comment>
<dbReference type="AlphaFoldDB" id="A0AAW9NVN1"/>
<dbReference type="PRINTS" id="PR00081">
    <property type="entry name" value="GDHRDH"/>
</dbReference>
<sequence length="241" mass="26391">MEISLKGKNVILIGASGSIGNSILNQLILTGARVGATYNKTNITISDPSYKDILITKKVDVRDINELKSALQEFIKHFKKIDALIYNSGICEDSLFPIMKYKDWRSVLDVNLDGAFHAIKILSKEMIRQKDGKIITIASSKGLSGSYGQANYAASKAGLIGFSKSIARDLGRFGISVNAVCPGFMVTNLNRDRRDKELNAKNSSVLGCISNPQEIASFTVYLLSDYVNNVSGQIFNIDSRL</sequence>
<keyword evidence="4" id="KW-1185">Reference proteome</keyword>
<evidence type="ECO:0000313" key="3">
    <source>
        <dbReference type="EMBL" id="MEC1178645.1"/>
    </source>
</evidence>
<dbReference type="InterPro" id="IPR036291">
    <property type="entry name" value="NAD(P)-bd_dom_sf"/>
</dbReference>
<dbReference type="Proteomes" id="UP001344888">
    <property type="component" value="Unassembled WGS sequence"/>
</dbReference>
<dbReference type="PANTHER" id="PTHR42879">
    <property type="entry name" value="3-OXOACYL-(ACYL-CARRIER-PROTEIN) REDUCTASE"/>
    <property type="match status" value="1"/>
</dbReference>
<dbReference type="SUPFAM" id="SSF51735">
    <property type="entry name" value="NAD(P)-binding Rossmann-fold domains"/>
    <property type="match status" value="1"/>
</dbReference>
<reference evidence="3 4" key="1">
    <citation type="submission" date="2023-03" db="EMBL/GenBank/DDBJ databases">
        <title>Bacillus Genome Sequencing.</title>
        <authorList>
            <person name="Dunlap C."/>
        </authorList>
    </citation>
    <scope>NUCLEOTIDE SEQUENCE [LARGE SCALE GENOMIC DNA]</scope>
    <source>
        <strain evidence="3 4">B-59205</strain>
    </source>
</reference>
<dbReference type="InterPro" id="IPR002347">
    <property type="entry name" value="SDR_fam"/>
</dbReference>
<name>A0AAW9NVN1_9BACL</name>
<protein>
    <submittedName>
        <fullName evidence="3">SDR family NAD(P)-dependent oxidoreductase</fullName>
    </submittedName>
</protein>
<dbReference type="RefSeq" id="WP_326123127.1">
    <property type="nucleotide sequence ID" value="NZ_JARSFG010000012.1"/>
</dbReference>
<dbReference type="Pfam" id="PF00106">
    <property type="entry name" value="adh_short"/>
    <property type="match status" value="1"/>
</dbReference>
<dbReference type="InterPro" id="IPR020904">
    <property type="entry name" value="Sc_DH/Rdtase_CS"/>
</dbReference>
<evidence type="ECO:0000256" key="2">
    <source>
        <dbReference type="RuleBase" id="RU000363"/>
    </source>
</evidence>
<organism evidence="3 4">
    <name type="scientific">Metasolibacillus meyeri</name>
    <dbReference type="NCBI Taxonomy" id="1071052"/>
    <lineage>
        <taxon>Bacteria</taxon>
        <taxon>Bacillati</taxon>
        <taxon>Bacillota</taxon>
        <taxon>Bacilli</taxon>
        <taxon>Bacillales</taxon>
        <taxon>Caryophanaceae</taxon>
        <taxon>Metasolibacillus</taxon>
    </lineage>
</organism>
<proteinExistence type="inferred from homology"/>
<evidence type="ECO:0000256" key="1">
    <source>
        <dbReference type="ARBA" id="ARBA00006484"/>
    </source>
</evidence>
<gene>
    <name evidence="3" type="ORF">P9B03_09145</name>
</gene>
<dbReference type="GO" id="GO:0032787">
    <property type="term" value="P:monocarboxylic acid metabolic process"/>
    <property type="evidence" value="ECO:0007669"/>
    <property type="project" value="UniProtKB-ARBA"/>
</dbReference>
<dbReference type="PRINTS" id="PR00080">
    <property type="entry name" value="SDRFAMILY"/>
</dbReference>
<comment type="caution">
    <text evidence="3">The sequence shown here is derived from an EMBL/GenBank/DDBJ whole genome shotgun (WGS) entry which is preliminary data.</text>
</comment>
<dbReference type="PANTHER" id="PTHR42879:SF2">
    <property type="entry name" value="3-OXOACYL-[ACYL-CARRIER-PROTEIN] REDUCTASE FABG"/>
    <property type="match status" value="1"/>
</dbReference>
<accession>A0AAW9NVN1</accession>
<dbReference type="PROSITE" id="PS00061">
    <property type="entry name" value="ADH_SHORT"/>
    <property type="match status" value="1"/>
</dbReference>
<dbReference type="InterPro" id="IPR050259">
    <property type="entry name" value="SDR"/>
</dbReference>
<dbReference type="EMBL" id="JARSFG010000012">
    <property type="protein sequence ID" value="MEC1178645.1"/>
    <property type="molecule type" value="Genomic_DNA"/>
</dbReference>